<gene>
    <name evidence="2" type="ORF">DA075_20620</name>
</gene>
<dbReference type="SUPFAM" id="SSF47413">
    <property type="entry name" value="lambda repressor-like DNA-binding domains"/>
    <property type="match status" value="1"/>
</dbReference>
<dbReference type="Gene3D" id="1.10.260.40">
    <property type="entry name" value="lambda repressor-like DNA-binding domains"/>
    <property type="match status" value="1"/>
</dbReference>
<dbReference type="AlphaFoldDB" id="A0A2R4WND1"/>
<protein>
    <recommendedName>
        <fullName evidence="4">XRE family transcriptional regulator</fullName>
    </recommendedName>
</protein>
<dbReference type="EMBL" id="CP028843">
    <property type="protein sequence ID" value="AWB23015.1"/>
    <property type="molecule type" value="Genomic_DNA"/>
</dbReference>
<sequence length="77" mass="8657">MTSDRFRECLTLLRWSQRGLAEALACDDRIVRRWASGDAEIPADLAAWLETLAQAHAAAPAPTTWRRRRRPASPVEA</sequence>
<reference evidence="2 3" key="1">
    <citation type="submission" date="2018-04" db="EMBL/GenBank/DDBJ databases">
        <title>Methylobacterium sp. PR1016A genome.</title>
        <authorList>
            <person name="Park W."/>
        </authorList>
    </citation>
    <scope>NUCLEOTIDE SEQUENCE [LARGE SCALE GENOMIC DNA]</scope>
    <source>
        <strain evidence="2 3">PR1016A</strain>
    </source>
</reference>
<accession>A0A2R4WND1</accession>
<keyword evidence="3" id="KW-1185">Reference proteome</keyword>
<feature type="region of interest" description="Disordered" evidence="1">
    <location>
        <begin position="58"/>
        <end position="77"/>
    </location>
</feature>
<dbReference type="GO" id="GO:0003677">
    <property type="term" value="F:DNA binding"/>
    <property type="evidence" value="ECO:0007669"/>
    <property type="project" value="InterPro"/>
</dbReference>
<evidence type="ECO:0000256" key="1">
    <source>
        <dbReference type="SAM" id="MobiDB-lite"/>
    </source>
</evidence>
<evidence type="ECO:0000313" key="3">
    <source>
        <dbReference type="Proteomes" id="UP000244755"/>
    </source>
</evidence>
<dbReference type="InterPro" id="IPR010982">
    <property type="entry name" value="Lambda_DNA-bd_dom_sf"/>
</dbReference>
<dbReference type="OrthoDB" id="7268941at2"/>
<organism evidence="2 3">
    <name type="scientific">Methylobacterium currus</name>
    <dbReference type="NCBI Taxonomy" id="2051553"/>
    <lineage>
        <taxon>Bacteria</taxon>
        <taxon>Pseudomonadati</taxon>
        <taxon>Pseudomonadota</taxon>
        <taxon>Alphaproteobacteria</taxon>
        <taxon>Hyphomicrobiales</taxon>
        <taxon>Methylobacteriaceae</taxon>
        <taxon>Methylobacterium</taxon>
    </lineage>
</organism>
<evidence type="ECO:0000313" key="2">
    <source>
        <dbReference type="EMBL" id="AWB23015.1"/>
    </source>
</evidence>
<dbReference type="Proteomes" id="UP000244755">
    <property type="component" value="Chromosome 1"/>
</dbReference>
<name>A0A2R4WND1_9HYPH</name>
<dbReference type="KEGG" id="mee:DA075_20620"/>
<proteinExistence type="predicted"/>
<evidence type="ECO:0008006" key="4">
    <source>
        <dbReference type="Google" id="ProtNLM"/>
    </source>
</evidence>